<dbReference type="PANTHER" id="PTHR46658">
    <property type="entry name" value="CYS OR MET METABOLISM PYRIDOXAL-PHOSPHATE-DEPENDENT ENZYME"/>
    <property type="match status" value="1"/>
</dbReference>
<gene>
    <name evidence="3" type="ORF">POM88_004804</name>
</gene>
<dbReference type="Proteomes" id="UP001237642">
    <property type="component" value="Unassembled WGS sequence"/>
</dbReference>
<evidence type="ECO:0000313" key="4">
    <source>
        <dbReference type="Proteomes" id="UP001237642"/>
    </source>
</evidence>
<sequence length="776" mass="84294">MIIPFLSHSIPSSFHSLMHSIPSSFHSCEVNGALEFRGLDNLVARNTAHVLKAFQNARVSSHHFGGCTGYGHEEAGGREALDQCFAEIFGAESALVRSQFFSGTHAITCALFALLRPGDELLAVAGAPYDTLEEVIGVRDSNGLGSLRDFGVEYREVPLAEDGGLDWNALNVALKPQTKCALIQRSCGYSWRRSLSVNEIGRAIKMIKMQNPKCLVMVDNCYGEFVELIEPPMVGADLIAGSLIKNPVGTIAPCGGYVAGQEKLVKAAAARLSAPGLGIDCGSTPGDIMRALFQGLYLSPQMVGEALKGSLLIAEVMAMKGYKVQPLPRVTRHDTAVQLGSREVLLVFCEAVQRSSPVGSFTKPVAGATPGYASEGRYSLDPVWTSSRGSFEVYMTRFEVLGWCNSSRKFCSSKSLSYVKHGAISVTIEIWVQEEGGTHWTQWGLVLGFGDMLALLWKLTIYGKSHFGGCTGYGHEEAGGREALDQCFAEIFGAESALVRSQFFSGTHAITCALFALLRPVAGAPYDTLEEVIGVRDSNGLGSLRDFGVEYREVPLAEDGCLDWNALNVALKPQTKCALIQRSCGYSWRRSLSVNEIGRAIKMIKMQNPKCLVMVDNCYGEFVELIEPPMVGADLIAGSLIKNPGGTIALCTLNMERTTKASVLLIYNMSMTLHKDSVYHEENPDRITSIWAGLYKFFNRCVVMDTAPEVAEDTIALVHTKQHIEYIKSVGSMTNESSLCEGENTHDSHFVSKRDVVLYLFSPPTTGIATPGLAGF</sequence>
<evidence type="ECO:0000256" key="2">
    <source>
        <dbReference type="ARBA" id="ARBA00022853"/>
    </source>
</evidence>
<proteinExistence type="predicted"/>
<keyword evidence="2" id="KW-0156">Chromatin regulator</keyword>
<reference evidence="3" key="2">
    <citation type="submission" date="2023-05" db="EMBL/GenBank/DDBJ databases">
        <authorList>
            <person name="Schelkunov M.I."/>
        </authorList>
    </citation>
    <scope>NUCLEOTIDE SEQUENCE</scope>
    <source>
        <strain evidence="3">Hsosn_3</strain>
        <tissue evidence="3">Leaf</tissue>
    </source>
</reference>
<keyword evidence="1" id="KW-0678">Repressor</keyword>
<dbReference type="InterPro" id="IPR037138">
    <property type="entry name" value="His_deacetylse_dom_sf"/>
</dbReference>
<protein>
    <recommendedName>
        <fullName evidence="5">Aluminum resistance protein</fullName>
    </recommendedName>
</protein>
<keyword evidence="4" id="KW-1185">Reference proteome</keyword>
<dbReference type="Gene3D" id="3.90.1150.60">
    <property type="entry name" value="Methioning gamme-lyase, C-terminal domain"/>
    <property type="match status" value="1"/>
</dbReference>
<dbReference type="EMBL" id="JAUIZM010000001">
    <property type="protein sequence ID" value="KAK1405199.1"/>
    <property type="molecule type" value="Genomic_DNA"/>
</dbReference>
<dbReference type="Gene3D" id="3.40.640.10">
    <property type="entry name" value="Type I PLP-dependent aspartate aminotransferase-like (Major domain)"/>
    <property type="match status" value="2"/>
</dbReference>
<dbReference type="GO" id="GO:0006325">
    <property type="term" value="P:chromatin organization"/>
    <property type="evidence" value="ECO:0007669"/>
    <property type="project" value="UniProtKB-KW"/>
</dbReference>
<dbReference type="InterPro" id="IPR015421">
    <property type="entry name" value="PyrdxlP-dep_Trfase_major"/>
</dbReference>
<dbReference type="SUPFAM" id="SSF52768">
    <property type="entry name" value="Arginase/deacetylase"/>
    <property type="match status" value="1"/>
</dbReference>
<accession>A0AAD8NCV9</accession>
<organism evidence="3 4">
    <name type="scientific">Heracleum sosnowskyi</name>
    <dbReference type="NCBI Taxonomy" id="360622"/>
    <lineage>
        <taxon>Eukaryota</taxon>
        <taxon>Viridiplantae</taxon>
        <taxon>Streptophyta</taxon>
        <taxon>Embryophyta</taxon>
        <taxon>Tracheophyta</taxon>
        <taxon>Spermatophyta</taxon>
        <taxon>Magnoliopsida</taxon>
        <taxon>eudicotyledons</taxon>
        <taxon>Gunneridae</taxon>
        <taxon>Pentapetalae</taxon>
        <taxon>asterids</taxon>
        <taxon>campanulids</taxon>
        <taxon>Apiales</taxon>
        <taxon>Apiaceae</taxon>
        <taxon>Apioideae</taxon>
        <taxon>apioid superclade</taxon>
        <taxon>Tordylieae</taxon>
        <taxon>Tordyliinae</taxon>
        <taxon>Heracleum</taxon>
    </lineage>
</organism>
<dbReference type="InterPro" id="IPR009651">
    <property type="entry name" value="Met_g_lyase_put"/>
</dbReference>
<dbReference type="Pfam" id="PF06838">
    <property type="entry name" value="Met_gamma_lyase"/>
    <property type="match status" value="2"/>
</dbReference>
<evidence type="ECO:0000256" key="1">
    <source>
        <dbReference type="ARBA" id="ARBA00022491"/>
    </source>
</evidence>
<dbReference type="SUPFAM" id="SSF53383">
    <property type="entry name" value="PLP-dependent transferases"/>
    <property type="match status" value="2"/>
</dbReference>
<dbReference type="InterPro" id="IPR015424">
    <property type="entry name" value="PyrdxlP-dep_Trfase"/>
</dbReference>
<evidence type="ECO:0000313" key="3">
    <source>
        <dbReference type="EMBL" id="KAK1405199.1"/>
    </source>
</evidence>
<comment type="caution">
    <text evidence="3">The sequence shown here is derived from an EMBL/GenBank/DDBJ whole genome shotgun (WGS) entry which is preliminary data.</text>
</comment>
<name>A0AAD8NCV9_9APIA</name>
<reference evidence="3" key="1">
    <citation type="submission" date="2023-02" db="EMBL/GenBank/DDBJ databases">
        <title>Genome of toxic invasive species Heracleum sosnowskyi carries increased number of genes despite the absence of recent whole-genome duplications.</title>
        <authorList>
            <person name="Schelkunov M."/>
            <person name="Shtratnikova V."/>
            <person name="Makarenko M."/>
            <person name="Klepikova A."/>
            <person name="Omelchenko D."/>
            <person name="Novikova G."/>
            <person name="Obukhova E."/>
            <person name="Bogdanov V."/>
            <person name="Penin A."/>
            <person name="Logacheva M."/>
        </authorList>
    </citation>
    <scope>NUCLEOTIDE SEQUENCE</scope>
    <source>
        <strain evidence="3">Hsosn_3</strain>
        <tissue evidence="3">Leaf</tissue>
    </source>
</reference>
<dbReference type="InterPro" id="IPR023696">
    <property type="entry name" value="Ureohydrolase_dom_sf"/>
</dbReference>
<evidence type="ECO:0008006" key="5">
    <source>
        <dbReference type="Google" id="ProtNLM"/>
    </source>
</evidence>
<dbReference type="AlphaFoldDB" id="A0AAD8NCV9"/>
<dbReference type="Gene3D" id="3.40.800.20">
    <property type="entry name" value="Histone deacetylase domain"/>
    <property type="match status" value="1"/>
</dbReference>
<dbReference type="PANTHER" id="PTHR46658:SF1">
    <property type="entry name" value="CYS OR MET METABOLISM PYRIDOXAL-PHOSPHATE-DEPENDENT ENZYME"/>
    <property type="match status" value="1"/>
</dbReference>